<dbReference type="Pfam" id="PF00155">
    <property type="entry name" value="Aminotran_1_2"/>
    <property type="match status" value="1"/>
</dbReference>
<evidence type="ECO:0000256" key="2">
    <source>
        <dbReference type="ARBA" id="ARBA00022679"/>
    </source>
</evidence>
<dbReference type="Gene3D" id="3.40.640.10">
    <property type="entry name" value="Type I PLP-dependent aspartate aminotransferase-like (Major domain)"/>
    <property type="match status" value="1"/>
</dbReference>
<dbReference type="GO" id="GO:0016740">
    <property type="term" value="F:transferase activity"/>
    <property type="evidence" value="ECO:0007669"/>
    <property type="project" value="UniProtKB-KW"/>
</dbReference>
<keyword evidence="6" id="KW-1185">Reference proteome</keyword>
<dbReference type="STRING" id="394096.DB31_8049"/>
<feature type="domain" description="BioF2-like acetyltransferase" evidence="4">
    <location>
        <begin position="676"/>
        <end position="802"/>
    </location>
</feature>
<dbReference type="InterPro" id="IPR016181">
    <property type="entry name" value="Acyl_CoA_acyltransferase"/>
</dbReference>
<comment type="caution">
    <text evidence="5">The sequence shown here is derived from an EMBL/GenBank/DDBJ whole genome shotgun (WGS) entry which is preliminary data.</text>
</comment>
<dbReference type="InterPro" id="IPR004839">
    <property type="entry name" value="Aminotransferase_I/II_large"/>
</dbReference>
<keyword evidence="2" id="KW-0808">Transferase</keyword>
<comment type="cofactor">
    <cofactor evidence="1">
        <name>pyridoxal 5'-phosphate</name>
        <dbReference type="ChEBI" id="CHEBI:597326"/>
    </cofactor>
</comment>
<name>A0A085WIQ3_9BACT</name>
<evidence type="ECO:0000313" key="5">
    <source>
        <dbReference type="EMBL" id="KFE67566.1"/>
    </source>
</evidence>
<dbReference type="RefSeq" id="WP_044190307.1">
    <property type="nucleotide sequence ID" value="NZ_JMCB01000007.1"/>
</dbReference>
<protein>
    <submittedName>
        <fullName evidence="5">2-amino-3-ketobutyrate coenzyme A ligase</fullName>
    </submittedName>
</protein>
<dbReference type="InterPro" id="IPR015421">
    <property type="entry name" value="PyrdxlP-dep_Trfase_major"/>
</dbReference>
<evidence type="ECO:0000256" key="1">
    <source>
        <dbReference type="ARBA" id="ARBA00001933"/>
    </source>
</evidence>
<dbReference type="InterPro" id="IPR015424">
    <property type="entry name" value="PyrdxlP-dep_Trfase"/>
</dbReference>
<dbReference type="GO" id="GO:0030170">
    <property type="term" value="F:pyridoxal phosphate binding"/>
    <property type="evidence" value="ECO:0007669"/>
    <property type="project" value="InterPro"/>
</dbReference>
<evidence type="ECO:0000259" key="3">
    <source>
        <dbReference type="Pfam" id="PF00155"/>
    </source>
</evidence>
<accession>A0A085WIQ3</accession>
<dbReference type="InterPro" id="IPR015422">
    <property type="entry name" value="PyrdxlP-dep_Trfase_small"/>
</dbReference>
<feature type="domain" description="Aminotransferase class I/classII large" evidence="3">
    <location>
        <begin position="44"/>
        <end position="391"/>
    </location>
</feature>
<dbReference type="SUPFAM" id="SSF55729">
    <property type="entry name" value="Acyl-CoA N-acyltransferases (Nat)"/>
    <property type="match status" value="1"/>
</dbReference>
<gene>
    <name evidence="5" type="ORF">DB31_8049</name>
</gene>
<dbReference type="Gene3D" id="3.90.1150.10">
    <property type="entry name" value="Aspartate Aminotransferase, domain 1"/>
    <property type="match status" value="1"/>
</dbReference>
<proteinExistence type="predicted"/>
<dbReference type="Pfam" id="PF13480">
    <property type="entry name" value="Acetyltransf_6"/>
    <property type="match status" value="1"/>
</dbReference>
<dbReference type="Proteomes" id="UP000028725">
    <property type="component" value="Unassembled WGS sequence"/>
</dbReference>
<dbReference type="InterPro" id="IPR038740">
    <property type="entry name" value="BioF2-like_GNAT_dom"/>
</dbReference>
<dbReference type="EMBL" id="JMCB01000007">
    <property type="protein sequence ID" value="KFE67566.1"/>
    <property type="molecule type" value="Genomic_DNA"/>
</dbReference>
<reference evidence="5 6" key="1">
    <citation type="submission" date="2014-04" db="EMBL/GenBank/DDBJ databases">
        <title>Genome assembly of Hyalangium minutum DSM 14724.</title>
        <authorList>
            <person name="Sharma G."/>
            <person name="Subramanian S."/>
        </authorList>
    </citation>
    <scope>NUCLEOTIDE SEQUENCE [LARGE SCALE GENOMIC DNA]</scope>
    <source>
        <strain evidence="5 6">DSM 14724</strain>
    </source>
</reference>
<sequence>MEASERNSTVDSIHQEAIQHGIYFLNPDDQELHGRTFKLQGQELLSFASCSYLGLEQHPQLVEGVIHAAKKYGTQFSATRGFVSAPPYGELEALMSELLGGYAIVCSSTSLGHQSALGVLATEKDAIVLDHQAHYSIQQAVQICRTSGCHVEIVKHGELERALEAIQRLASIRKTVWFCVDGVYSMYGDLVPIELLREALKIAPNVRLYVDDAHGMSWVGKHGRGSFLTRFGFNERVVLATSLNKAFAAGGGCLLFATDKERQYVRKTGGPLFFSGPLQPPMLGAAMASARLHLSQEIYQHQEILQERIRLANRLIREEGLPLLVENETPIFFLRLGLPRLGFKVARRMMDEGIYVTPSVYPTVPMRRGGIRLSLTAYHTNEDVEQVIKRLAVHIPTVLAEEGLTVDNLDDEFRHALPGKGRFAARARAPLQELIQRLIVEQESPETELVATGKRPLESAEHLTVEKYTSIWQVDKELWNSMLGTVGFISWDSLMMQEQVFTDAAEPENCWQFLYVLVRDRAGRVLAAAPFTVALCKDDMLMREEVSQKVEERRKEDPYFLSSKALLLGTLLSEGNHLYLDRSGPWRAALTRLLEVAREEYDKNRCSVMTMRDLPADDNEMDQELLHHGLVKVPMLDSHVLNITWWTEEEYLATLTKRKREHLRERIAQSKFYERRVHGVGVGETLSVEELEHLHSLYLNVAKKAMRLNVFHLPLQLLAAMHESPAWELVTLRLDPAHGGPAHGRPVAFYAGYKQDAHYGAFLCGVDYDYVYQHGAYRQMLFQIIRRAMELGTKTVHLGMTANLEKLRFGTVAQRTCVYMQARDHFSGALLREIAAEASLSSTHSPANKPANASPG</sequence>
<dbReference type="OrthoDB" id="9807157at2"/>
<evidence type="ECO:0000313" key="6">
    <source>
        <dbReference type="Proteomes" id="UP000028725"/>
    </source>
</evidence>
<keyword evidence="5" id="KW-0436">Ligase</keyword>
<organism evidence="5 6">
    <name type="scientific">Hyalangium minutum</name>
    <dbReference type="NCBI Taxonomy" id="394096"/>
    <lineage>
        <taxon>Bacteria</taxon>
        <taxon>Pseudomonadati</taxon>
        <taxon>Myxococcota</taxon>
        <taxon>Myxococcia</taxon>
        <taxon>Myxococcales</taxon>
        <taxon>Cystobacterineae</taxon>
        <taxon>Archangiaceae</taxon>
        <taxon>Hyalangium</taxon>
    </lineage>
</organism>
<dbReference type="PANTHER" id="PTHR13693">
    <property type="entry name" value="CLASS II AMINOTRANSFERASE/8-AMINO-7-OXONONANOATE SYNTHASE"/>
    <property type="match status" value="1"/>
</dbReference>
<dbReference type="GO" id="GO:0016874">
    <property type="term" value="F:ligase activity"/>
    <property type="evidence" value="ECO:0007669"/>
    <property type="project" value="UniProtKB-KW"/>
</dbReference>
<evidence type="ECO:0000259" key="4">
    <source>
        <dbReference type="Pfam" id="PF13480"/>
    </source>
</evidence>
<dbReference type="AlphaFoldDB" id="A0A085WIQ3"/>
<dbReference type="SUPFAM" id="SSF53383">
    <property type="entry name" value="PLP-dependent transferases"/>
    <property type="match status" value="1"/>
</dbReference>
<dbReference type="InterPro" id="IPR050087">
    <property type="entry name" value="AON_synthase_class-II"/>
</dbReference>